<dbReference type="PANTHER" id="PTHR42695">
    <property type="entry name" value="GLUTAMINE AMIDOTRANSFERASE YLR126C-RELATED"/>
    <property type="match status" value="1"/>
</dbReference>
<sequence length="253" mass="27617">MSLFLLLSLRQNEAVAALEYRDFLRATGLRPERLEQRVLGSPAAGVGPLDRYAGVFVGGSSLNMTDPEPGAWQRHIVRELTALIDGPVPVFFTCFGTGLIARAVGGGLGHDHAERAGQTRVEVTPEGRRDPIFGGLPAAFPALTGHTECVLSLPARAAVLASGPSCPVQALRVGGHTWATQFHPEMDPPAMARRMDFYRHHGYFDEEEYDSIVESLRAVDTGHAHRALGRFVDYCLRRSEHAPDYTDKVCMPS</sequence>
<feature type="domain" description="Glutamine amidotransferase" evidence="1">
    <location>
        <begin position="81"/>
        <end position="189"/>
    </location>
</feature>
<dbReference type="PROSITE" id="PS51273">
    <property type="entry name" value="GATASE_TYPE_1"/>
    <property type="match status" value="1"/>
</dbReference>
<dbReference type="Proteomes" id="UP000233249">
    <property type="component" value="Unassembled WGS sequence"/>
</dbReference>
<accession>A0A2N0XAE4</accession>
<evidence type="ECO:0000259" key="1">
    <source>
        <dbReference type="Pfam" id="PF00117"/>
    </source>
</evidence>
<dbReference type="GO" id="GO:0005829">
    <property type="term" value="C:cytosol"/>
    <property type="evidence" value="ECO:0007669"/>
    <property type="project" value="TreeGrafter"/>
</dbReference>
<dbReference type="OrthoDB" id="5196541at2"/>
<protein>
    <submittedName>
        <fullName evidence="2">Glutamine amidotransferase</fullName>
    </submittedName>
</protein>
<evidence type="ECO:0000313" key="3">
    <source>
        <dbReference type="Proteomes" id="UP000233249"/>
    </source>
</evidence>
<dbReference type="Gene3D" id="3.40.50.880">
    <property type="match status" value="1"/>
</dbReference>
<dbReference type="AlphaFoldDB" id="A0A2N0XAE4"/>
<dbReference type="RefSeq" id="WP_101172705.1">
    <property type="nucleotide sequence ID" value="NZ_JAKRKB010000001.1"/>
</dbReference>
<reference evidence="2 3" key="1">
    <citation type="submission" date="2017-12" db="EMBL/GenBank/DDBJ databases">
        <title>Corynebacterium mastitidis 16-1433 Genome.</title>
        <authorList>
            <person name="Gulvik C.A."/>
        </authorList>
    </citation>
    <scope>NUCLEOTIDE SEQUENCE [LARGE SCALE GENOMIC DNA]</scope>
    <source>
        <strain evidence="2 3">16-1433</strain>
    </source>
</reference>
<organism evidence="2 3">
    <name type="scientific">Corynebacterium mastitidis</name>
    <dbReference type="NCBI Taxonomy" id="161890"/>
    <lineage>
        <taxon>Bacteria</taxon>
        <taxon>Bacillati</taxon>
        <taxon>Actinomycetota</taxon>
        <taxon>Actinomycetes</taxon>
        <taxon>Mycobacteriales</taxon>
        <taxon>Corynebacteriaceae</taxon>
        <taxon>Corynebacterium</taxon>
    </lineage>
</organism>
<comment type="caution">
    <text evidence="2">The sequence shown here is derived from an EMBL/GenBank/DDBJ whole genome shotgun (WGS) entry which is preliminary data.</text>
</comment>
<dbReference type="InterPro" id="IPR029062">
    <property type="entry name" value="Class_I_gatase-like"/>
</dbReference>
<dbReference type="EMBL" id="PJAF01000001">
    <property type="protein sequence ID" value="PKF69686.1"/>
    <property type="molecule type" value="Genomic_DNA"/>
</dbReference>
<gene>
    <name evidence="2" type="ORF">CXB45_00550</name>
</gene>
<dbReference type="PANTHER" id="PTHR42695:SF5">
    <property type="entry name" value="GLUTAMINE AMIDOTRANSFERASE YLR126C-RELATED"/>
    <property type="match status" value="1"/>
</dbReference>
<name>A0A2N0XAE4_9CORY</name>
<dbReference type="CDD" id="cd01741">
    <property type="entry name" value="GATase1_1"/>
    <property type="match status" value="1"/>
</dbReference>
<dbReference type="InterPro" id="IPR017926">
    <property type="entry name" value="GATASE"/>
</dbReference>
<keyword evidence="2" id="KW-0808">Transferase</keyword>
<dbReference type="STRING" id="1121365.GCA_000375365_01645"/>
<dbReference type="NCBIfam" id="NF005743">
    <property type="entry name" value="PRK07567.1"/>
    <property type="match status" value="1"/>
</dbReference>
<dbReference type="Pfam" id="PF00117">
    <property type="entry name" value="GATase"/>
    <property type="match status" value="1"/>
</dbReference>
<proteinExistence type="predicted"/>
<evidence type="ECO:0000313" key="2">
    <source>
        <dbReference type="EMBL" id="PKF69686.1"/>
    </source>
</evidence>
<dbReference type="InterPro" id="IPR044992">
    <property type="entry name" value="ChyE-like"/>
</dbReference>
<dbReference type="SUPFAM" id="SSF52317">
    <property type="entry name" value="Class I glutamine amidotransferase-like"/>
    <property type="match status" value="1"/>
</dbReference>
<dbReference type="GO" id="GO:0016740">
    <property type="term" value="F:transferase activity"/>
    <property type="evidence" value="ECO:0007669"/>
    <property type="project" value="UniProtKB-KW"/>
</dbReference>
<keyword evidence="2" id="KW-0315">Glutamine amidotransferase</keyword>